<reference evidence="2 3" key="1">
    <citation type="submission" date="2019-12" db="EMBL/GenBank/DDBJ databases">
        <title>A genome sequence resource for the geographically widespread anthracnose pathogen Colletotrichum asianum.</title>
        <authorList>
            <person name="Meng Y."/>
        </authorList>
    </citation>
    <scope>NUCLEOTIDE SEQUENCE [LARGE SCALE GENOMIC DNA]</scope>
    <source>
        <strain evidence="2 3">ICMP 18580</strain>
    </source>
</reference>
<accession>A0A8H3ZYR0</accession>
<gene>
    <name evidence="2" type="ORF">GQ607_001458</name>
</gene>
<sequence length="164" mass="18806">MSSKAGDTRRLTVFIRVTRMPLRVDIEFPDSDLARCYRQSIERSKKVLPGESFAVRMELPSSVVDLEMSQSLGGIIMHFDKDYDAKMWVDDVCRPVNGKPKQVYFKQYWSDAEFAKLRSTLEKKRDQAYEEGNARPDRAGQPPNTALHSTSSDNQPAIFRRGRS</sequence>
<feature type="compositionally biased region" description="Polar residues" evidence="1">
    <location>
        <begin position="142"/>
        <end position="155"/>
    </location>
</feature>
<dbReference type="Proteomes" id="UP000434172">
    <property type="component" value="Unassembled WGS sequence"/>
</dbReference>
<feature type="region of interest" description="Disordered" evidence="1">
    <location>
        <begin position="125"/>
        <end position="164"/>
    </location>
</feature>
<evidence type="ECO:0000313" key="2">
    <source>
        <dbReference type="EMBL" id="KAF0331150.1"/>
    </source>
</evidence>
<dbReference type="EMBL" id="WOWK01000004">
    <property type="protein sequence ID" value="KAF0331150.1"/>
    <property type="molecule type" value="Genomic_DNA"/>
</dbReference>
<comment type="caution">
    <text evidence="2">The sequence shown here is derived from an EMBL/GenBank/DDBJ whole genome shotgun (WGS) entry which is preliminary data.</text>
</comment>
<organism evidence="2 3">
    <name type="scientific">Colletotrichum asianum</name>
    <dbReference type="NCBI Taxonomy" id="702518"/>
    <lineage>
        <taxon>Eukaryota</taxon>
        <taxon>Fungi</taxon>
        <taxon>Dikarya</taxon>
        <taxon>Ascomycota</taxon>
        <taxon>Pezizomycotina</taxon>
        <taxon>Sordariomycetes</taxon>
        <taxon>Hypocreomycetidae</taxon>
        <taxon>Glomerellales</taxon>
        <taxon>Glomerellaceae</taxon>
        <taxon>Colletotrichum</taxon>
        <taxon>Colletotrichum gloeosporioides species complex</taxon>
    </lineage>
</organism>
<dbReference type="OrthoDB" id="5237113at2759"/>
<dbReference type="AlphaFoldDB" id="A0A8H3ZYR0"/>
<keyword evidence="3" id="KW-1185">Reference proteome</keyword>
<proteinExistence type="predicted"/>
<evidence type="ECO:0000313" key="3">
    <source>
        <dbReference type="Proteomes" id="UP000434172"/>
    </source>
</evidence>
<protein>
    <submittedName>
        <fullName evidence="2">Uncharacterized protein</fullName>
    </submittedName>
</protein>
<feature type="compositionally biased region" description="Basic and acidic residues" evidence="1">
    <location>
        <begin position="125"/>
        <end position="138"/>
    </location>
</feature>
<evidence type="ECO:0000256" key="1">
    <source>
        <dbReference type="SAM" id="MobiDB-lite"/>
    </source>
</evidence>
<name>A0A8H3ZYR0_9PEZI</name>